<reference evidence="1 2" key="1">
    <citation type="journal article" date="2011" name="BMC Genomics">
        <title>Genome sequencing reveals diversification of virulence factor content and possible host adaptation in distinct subpopulations of Salmonella enterica.</title>
        <authorList>
            <person name="den Bakker H.C."/>
            <person name="Moreno Switt A.I."/>
            <person name="Govoni G."/>
            <person name="Cummings C.A."/>
            <person name="Ranieri M.L."/>
            <person name="Degoricija L."/>
            <person name="Hoelzer K."/>
            <person name="Rodriguez-Rivera L.D."/>
            <person name="Brown S."/>
            <person name="Bolchacova E."/>
            <person name="Furtado M.R."/>
            <person name="Wiedmann M."/>
        </authorList>
    </citation>
    <scope>NUCLEOTIDE SEQUENCE [LARGE SCALE GENOMIC DNA]</scope>
    <source>
        <strain evidence="1 2">A4-580</strain>
    </source>
</reference>
<evidence type="ECO:0000313" key="2">
    <source>
        <dbReference type="Proteomes" id="UP000003536"/>
    </source>
</evidence>
<comment type="caution">
    <text evidence="1">The sequence shown here is derived from an EMBL/GenBank/DDBJ whole genome shotgun (WGS) entry which is preliminary data.</text>
</comment>
<name>G5SFE3_SALET</name>
<proteinExistence type="predicted"/>
<keyword evidence="1" id="KW-0489">Methyltransferase</keyword>
<accession>G5SFE3</accession>
<organism evidence="1 2">
    <name type="scientific">Salmonella enterica subsp. enterica serovar Wandsworth str. A4-580</name>
    <dbReference type="NCBI Taxonomy" id="913086"/>
    <lineage>
        <taxon>Bacteria</taxon>
        <taxon>Pseudomonadati</taxon>
        <taxon>Pseudomonadota</taxon>
        <taxon>Gammaproteobacteria</taxon>
        <taxon>Enterobacterales</taxon>
        <taxon>Enterobacteriaceae</taxon>
        <taxon>Salmonella</taxon>
    </lineage>
</organism>
<protein>
    <submittedName>
        <fullName evidence="1">Methyltransferase TrmN6</fullName>
    </submittedName>
</protein>
<dbReference type="AlphaFoldDB" id="G5SFE3"/>
<evidence type="ECO:0000313" key="1">
    <source>
        <dbReference type="EMBL" id="EHD00793.1"/>
    </source>
</evidence>
<dbReference type="GO" id="GO:0008168">
    <property type="term" value="F:methyltransferase activity"/>
    <property type="evidence" value="ECO:0007669"/>
    <property type="project" value="UniProtKB-KW"/>
</dbReference>
<dbReference type="GO" id="GO:0032259">
    <property type="term" value="P:methylation"/>
    <property type="evidence" value="ECO:0007669"/>
    <property type="project" value="UniProtKB-KW"/>
</dbReference>
<dbReference type="EMBL" id="AFCX01001372">
    <property type="protein sequence ID" value="EHD00793.1"/>
    <property type="molecule type" value="Genomic_DNA"/>
</dbReference>
<keyword evidence="1" id="KW-0808">Transferase</keyword>
<gene>
    <name evidence="1" type="ORF">LTSEWAN_4196</name>
</gene>
<sequence length="49" mass="5462">MDIPSQVLFSPGAVAVFLQGCFYMSQSGSVLRRNGFTFKQFFVAHDRCA</sequence>
<dbReference type="Proteomes" id="UP000003536">
    <property type="component" value="Unassembled WGS sequence"/>
</dbReference>